<evidence type="ECO:0000313" key="1">
    <source>
        <dbReference type="EMBL" id="VVO22942.1"/>
    </source>
</evidence>
<name>A0A5E7E8K6_PSEFL</name>
<evidence type="ECO:0000313" key="2">
    <source>
        <dbReference type="Proteomes" id="UP000379480"/>
    </source>
</evidence>
<sequence length="207" mass="22767">MLKMTVEIARKIADISAKPGVSNRTQFILVLHAVRNLVRHRKEIRHERNVFRREAAILEACTPSAAPQIEELKSKARSHRAEEFDGNKQVLIGMGNMLLHDREGSYDSLGFDAVCDLIGVNPVHRAGIDLRGGSRGLAELIYVSRMENSSGPNPDGWGEGGPLYEACFAATCHWIRTAPKEDLPDLFGPGSPFYGAKLVEVKAGVLH</sequence>
<proteinExistence type="predicted"/>
<dbReference type="OrthoDB" id="7020961at2"/>
<dbReference type="Proteomes" id="UP000379480">
    <property type="component" value="Unassembled WGS sequence"/>
</dbReference>
<reference evidence="1 2" key="1">
    <citation type="submission" date="2019-09" db="EMBL/GenBank/DDBJ databases">
        <authorList>
            <person name="Chandra G."/>
            <person name="Truman W A."/>
        </authorList>
    </citation>
    <scope>NUCLEOTIDE SEQUENCE [LARGE SCALE GENOMIC DNA]</scope>
    <source>
        <strain evidence="1">PS723</strain>
    </source>
</reference>
<protein>
    <submittedName>
        <fullName evidence="1">Uncharacterized protein</fullName>
    </submittedName>
</protein>
<dbReference type="EMBL" id="CABVHY010000023">
    <property type="protein sequence ID" value="VVO22942.1"/>
    <property type="molecule type" value="Genomic_DNA"/>
</dbReference>
<dbReference type="AlphaFoldDB" id="A0A5E7E8K6"/>
<dbReference type="RefSeq" id="WP_150805678.1">
    <property type="nucleotide sequence ID" value="NZ_CABVHY010000023.1"/>
</dbReference>
<accession>A0A5E7E8K6</accession>
<organism evidence="1 2">
    <name type="scientific">Pseudomonas fluorescens</name>
    <dbReference type="NCBI Taxonomy" id="294"/>
    <lineage>
        <taxon>Bacteria</taxon>
        <taxon>Pseudomonadati</taxon>
        <taxon>Pseudomonadota</taxon>
        <taxon>Gammaproteobacteria</taxon>
        <taxon>Pseudomonadales</taxon>
        <taxon>Pseudomonadaceae</taxon>
        <taxon>Pseudomonas</taxon>
    </lineage>
</organism>
<gene>
    <name evidence="1" type="ORF">PS723_04363</name>
</gene>